<dbReference type="Proteomes" id="UP000183410">
    <property type="component" value="Unassembled WGS sequence"/>
</dbReference>
<dbReference type="Gene3D" id="3.20.20.140">
    <property type="entry name" value="Metal-dependent hydrolases"/>
    <property type="match status" value="1"/>
</dbReference>
<dbReference type="Gene3D" id="2.30.40.10">
    <property type="entry name" value="Urease, subunit C, domain 1"/>
    <property type="match status" value="1"/>
</dbReference>
<keyword evidence="7" id="KW-1185">Reference proteome</keyword>
<dbReference type="SUPFAM" id="SSF51556">
    <property type="entry name" value="Metallo-dependent hydrolases"/>
    <property type="match status" value="1"/>
</dbReference>
<proteinExistence type="inferred from homology"/>
<name>A0A1I2B770_9BACL</name>
<feature type="binding site" evidence="4">
    <location>
        <position position="145"/>
    </location>
    <ligand>
        <name>substrate</name>
    </ligand>
</feature>
<organism evidence="6 7">
    <name type="scientific">Paenibacillus algorifonticola</name>
    <dbReference type="NCBI Taxonomy" id="684063"/>
    <lineage>
        <taxon>Bacteria</taxon>
        <taxon>Bacillati</taxon>
        <taxon>Bacillota</taxon>
        <taxon>Bacilli</taxon>
        <taxon>Bacillales</taxon>
        <taxon>Paenibacillaceae</taxon>
        <taxon>Paenibacillus</taxon>
    </lineage>
</organism>
<dbReference type="EC" id="3.5.4.31" evidence="4"/>
<dbReference type="AlphaFoldDB" id="A0A1I2B770"/>
<comment type="caution">
    <text evidence="4">Lacks conserved residue(s) required for the propagation of feature annotation.</text>
</comment>
<reference evidence="7" key="1">
    <citation type="submission" date="2016-10" db="EMBL/GenBank/DDBJ databases">
        <authorList>
            <person name="Varghese N."/>
            <person name="Submissions S."/>
        </authorList>
    </citation>
    <scope>NUCLEOTIDE SEQUENCE [LARGE SCALE GENOMIC DNA]</scope>
    <source>
        <strain evidence="7">CGMCC 1.10223</strain>
    </source>
</reference>
<dbReference type="Pfam" id="PF01979">
    <property type="entry name" value="Amidohydro_1"/>
    <property type="match status" value="1"/>
</dbReference>
<feature type="binding site" evidence="4">
    <location>
        <position position="299"/>
    </location>
    <ligand>
        <name>substrate</name>
    </ligand>
</feature>
<dbReference type="PANTHER" id="PTHR43794:SF11">
    <property type="entry name" value="AMIDOHYDROLASE-RELATED DOMAIN-CONTAINING PROTEIN"/>
    <property type="match status" value="1"/>
</dbReference>
<dbReference type="InterPro" id="IPR006680">
    <property type="entry name" value="Amidohydro-rel"/>
</dbReference>
<dbReference type="OrthoDB" id="9807210at2"/>
<feature type="binding site" evidence="4">
    <location>
        <position position="64"/>
    </location>
    <ligand>
        <name>Zn(2+)</name>
        <dbReference type="ChEBI" id="CHEBI:29105"/>
    </ligand>
</feature>
<keyword evidence="2 4" id="KW-0378">Hydrolase</keyword>
<keyword evidence="3 4" id="KW-0862">Zinc</keyword>
<feature type="binding site" evidence="4">
    <location>
        <position position="213"/>
    </location>
    <ligand>
        <name>substrate</name>
    </ligand>
</feature>
<sequence>MRTLIQNVQILTMKKGEKSFHGELLIENDRISAIGTNLPKTEAKANKIIDGKGMLAMPGLINAHQHTPMSLLKGFSDDCKLMEWLEHKMLPAEARMTPEDIYWGAKLAMAEMIKSGTTAFADMYVHMNEIAAAVQETGMRASLTRGLVFMQNDGGKRLTEALDLIDRWHGQADGRITTMFGPHAPYTCPPEPLAEIIKLASQKNLPIHIHLAETVEEVAKIKTKYNCSPTAYLHNLGLFTEAHTLLAHGVHLTHGDIQLLRGMKGGVAHNPVSNMKLGCGIAPVAALIDTSVTVGLGTDGSGSASTVDMFEGIKAAAWMQKMEAGDPSVFPAHQVLEMATAESAKLLRLDHETGTLEAGKKADLILVDMNKPHLQPVHHVESLLAYAVNGSDVDTTIVNGKLLMQGRKLLTIDEEELLHQAAIRARRIVDGI</sequence>
<accession>A0A1I2B770</accession>
<dbReference type="InterPro" id="IPR050287">
    <property type="entry name" value="MTA/SAH_deaminase"/>
</dbReference>
<dbReference type="EC" id="3.5.4.28" evidence="4"/>
<dbReference type="GO" id="GO:0046872">
    <property type="term" value="F:metal ion binding"/>
    <property type="evidence" value="ECO:0007669"/>
    <property type="project" value="UniProtKB-KW"/>
</dbReference>
<dbReference type="SUPFAM" id="SSF51338">
    <property type="entry name" value="Composite domain of metallo-dependent hydrolases"/>
    <property type="match status" value="1"/>
</dbReference>
<dbReference type="PANTHER" id="PTHR43794">
    <property type="entry name" value="AMINOHYDROLASE SSNA-RELATED"/>
    <property type="match status" value="1"/>
</dbReference>
<dbReference type="GO" id="GO:0090614">
    <property type="term" value="F:5'-methylthioadenosine deaminase activity"/>
    <property type="evidence" value="ECO:0007669"/>
    <property type="project" value="UniProtKB-UniRule"/>
</dbReference>
<evidence type="ECO:0000256" key="1">
    <source>
        <dbReference type="ARBA" id="ARBA00022723"/>
    </source>
</evidence>
<feature type="domain" description="Amidohydrolase-related" evidence="5">
    <location>
        <begin position="56"/>
        <end position="402"/>
    </location>
</feature>
<dbReference type="InterPro" id="IPR032466">
    <property type="entry name" value="Metal_Hydrolase"/>
</dbReference>
<keyword evidence="1 4" id="KW-0479">Metal-binding</keyword>
<dbReference type="InterPro" id="IPR023512">
    <property type="entry name" value="Deaminase_MtaD/DadD"/>
</dbReference>
<evidence type="ECO:0000256" key="2">
    <source>
        <dbReference type="ARBA" id="ARBA00022801"/>
    </source>
</evidence>
<comment type="cofactor">
    <cofactor evidence="4">
        <name>Zn(2+)</name>
        <dbReference type="ChEBI" id="CHEBI:29105"/>
    </cofactor>
    <text evidence="4">Binds 1 zinc ion per subunit.</text>
</comment>
<dbReference type="EMBL" id="FONN01000003">
    <property type="protein sequence ID" value="SFE51758.1"/>
    <property type="molecule type" value="Genomic_DNA"/>
</dbReference>
<dbReference type="CDD" id="cd01298">
    <property type="entry name" value="ATZ_TRZ_like"/>
    <property type="match status" value="1"/>
</dbReference>
<feature type="binding site" evidence="4">
    <location>
        <position position="299"/>
    </location>
    <ligand>
        <name>Zn(2+)</name>
        <dbReference type="ChEBI" id="CHEBI:29105"/>
    </ligand>
</feature>
<feature type="binding site" evidence="4">
    <location>
        <position position="93"/>
    </location>
    <ligand>
        <name>substrate</name>
    </ligand>
</feature>
<feature type="binding site" evidence="4">
    <location>
        <position position="210"/>
    </location>
    <ligand>
        <name>Zn(2+)</name>
        <dbReference type="ChEBI" id="CHEBI:29105"/>
    </ligand>
</feature>
<evidence type="ECO:0000256" key="4">
    <source>
        <dbReference type="HAMAP-Rule" id="MF_01281"/>
    </source>
</evidence>
<gene>
    <name evidence="4" type="primary">mtaD</name>
    <name evidence="6" type="ORF">SAMN04487969_103174</name>
</gene>
<dbReference type="GO" id="GO:0050270">
    <property type="term" value="F:S-adenosylhomocysteine deaminase activity"/>
    <property type="evidence" value="ECO:0007669"/>
    <property type="project" value="UniProtKB-UniRule"/>
</dbReference>
<evidence type="ECO:0000259" key="5">
    <source>
        <dbReference type="Pfam" id="PF01979"/>
    </source>
</evidence>
<evidence type="ECO:0000313" key="6">
    <source>
        <dbReference type="EMBL" id="SFE51758.1"/>
    </source>
</evidence>
<dbReference type="HAMAP" id="MF_01281">
    <property type="entry name" value="MTA_SAH_deamin"/>
    <property type="match status" value="1"/>
</dbReference>
<evidence type="ECO:0000313" key="7">
    <source>
        <dbReference type="Proteomes" id="UP000183410"/>
    </source>
</evidence>
<comment type="catalytic activity">
    <reaction evidence="4">
        <text>S-methyl-5'-thioadenosine + H2O + H(+) = S-methyl-5'-thioinosine + NH4(+)</text>
        <dbReference type="Rhea" id="RHEA:25025"/>
        <dbReference type="ChEBI" id="CHEBI:15377"/>
        <dbReference type="ChEBI" id="CHEBI:15378"/>
        <dbReference type="ChEBI" id="CHEBI:17509"/>
        <dbReference type="ChEBI" id="CHEBI:28938"/>
        <dbReference type="ChEBI" id="CHEBI:48595"/>
        <dbReference type="EC" id="3.5.4.31"/>
    </reaction>
</comment>
<feature type="binding site" evidence="4">
    <location>
        <position position="183"/>
    </location>
    <ligand>
        <name>substrate</name>
    </ligand>
</feature>
<protein>
    <recommendedName>
        <fullName evidence="4">5-methylthioadenosine/S-adenosylhomocysteine deaminase</fullName>
        <shortName evidence="4">MTA/SAH deaminase</shortName>
        <ecNumber evidence="4">3.5.4.28</ecNumber>
        <ecNumber evidence="4">3.5.4.31</ecNumber>
    </recommendedName>
</protein>
<evidence type="ECO:0000256" key="3">
    <source>
        <dbReference type="ARBA" id="ARBA00022833"/>
    </source>
</evidence>
<feature type="binding site" evidence="4">
    <location>
        <position position="66"/>
    </location>
    <ligand>
        <name>Zn(2+)</name>
        <dbReference type="ChEBI" id="CHEBI:29105"/>
    </ligand>
</feature>
<dbReference type="InterPro" id="IPR011059">
    <property type="entry name" value="Metal-dep_hydrolase_composite"/>
</dbReference>
<dbReference type="FunFam" id="3.20.20.140:FF:000014">
    <property type="entry name" value="5-methylthioadenosine/S-adenosylhomocysteine deaminase"/>
    <property type="match status" value="1"/>
</dbReference>
<comment type="catalytic activity">
    <reaction evidence="4">
        <text>S-adenosyl-L-homocysteine + H2O + H(+) = S-inosyl-L-homocysteine + NH4(+)</text>
        <dbReference type="Rhea" id="RHEA:20716"/>
        <dbReference type="ChEBI" id="CHEBI:15377"/>
        <dbReference type="ChEBI" id="CHEBI:15378"/>
        <dbReference type="ChEBI" id="CHEBI:28938"/>
        <dbReference type="ChEBI" id="CHEBI:57856"/>
        <dbReference type="ChEBI" id="CHEBI:57985"/>
        <dbReference type="EC" id="3.5.4.28"/>
    </reaction>
</comment>
<comment type="similarity">
    <text evidence="4">Belongs to the metallo-dependent hydrolases superfamily. MTA/SAH deaminase family.</text>
</comment>
<comment type="function">
    <text evidence="4">Catalyzes the deamination of 5-methylthioadenosine and S-adenosyl-L-homocysteine into 5-methylthioinosine and S-inosyl-L-homocysteine, respectively. Is also able to deaminate adenosine.</text>
</comment>
<dbReference type="RefSeq" id="WP_046228731.1">
    <property type="nucleotide sequence ID" value="NZ_FONN01000003.1"/>
</dbReference>